<evidence type="ECO:0000256" key="1">
    <source>
        <dbReference type="ARBA" id="ARBA00004141"/>
    </source>
</evidence>
<dbReference type="PANTHER" id="PTHR10332">
    <property type="entry name" value="EQUILIBRATIVE NUCLEOSIDE TRANSPORTER"/>
    <property type="match status" value="1"/>
</dbReference>
<comment type="similarity">
    <text evidence="2">Belongs to the SLC29A/ENT transporter (TC 2.A.57) family.</text>
</comment>
<comment type="subcellular location">
    <subcellularLocation>
        <location evidence="1">Membrane</location>
        <topology evidence="1">Multi-pass membrane protein</topology>
    </subcellularLocation>
</comment>
<feature type="transmembrane region" description="Helical" evidence="7">
    <location>
        <begin position="75"/>
        <end position="95"/>
    </location>
</feature>
<proteinExistence type="inferred from homology"/>
<protein>
    <submittedName>
        <fullName evidence="8">Uncharacterized protein</fullName>
    </submittedName>
</protein>
<keyword evidence="4 7" id="KW-0812">Transmembrane</keyword>
<dbReference type="GO" id="GO:0005886">
    <property type="term" value="C:plasma membrane"/>
    <property type="evidence" value="ECO:0007669"/>
    <property type="project" value="TreeGrafter"/>
</dbReference>
<dbReference type="InterPro" id="IPR036259">
    <property type="entry name" value="MFS_trans_sf"/>
</dbReference>
<sequence>MTSKPDERTAQLCMLIIGIGYLFPIAAIWAAFDYWKVLFPSNNVEFLVTSVYQVGSVVTVLALARSETFELRPRILAGFGGQFASLAAILCFRWLPVPEQALYGTLLAVVLVCSVCTGYLDSALLALCSQYSTSMQQYLQIGIGFGTLVSVVYRDLTKLLMPQNIADATSVYFGIALVTVLICVSAYRLLMSLPVSRGICGSDLSERLIEPSGSSPVNSPLPYACGGIVEIQQHVCLEDSLEANSGAKSASISDKAATSFAVVWRLTWRNHLVIIMNFFLTTLCYPGLITSIPNRQMVQLSTAHWFQTLLLTVFTCADIPGRFLTHKRFGLHHGNVGWTVVIRAAVFPLMLFCASSADASDVLAFAVVALFGGLNGYCASLSLIVINEIPALSTEQRKTCGRISACSVNGGLALGSLAASAISLMMGLTS</sequence>
<feature type="transmembrane region" description="Helical" evidence="7">
    <location>
        <begin position="138"/>
        <end position="156"/>
    </location>
</feature>
<dbReference type="Proteomes" id="UP000626109">
    <property type="component" value="Unassembled WGS sequence"/>
</dbReference>
<feature type="transmembrane region" description="Helical" evidence="7">
    <location>
        <begin position="363"/>
        <end position="386"/>
    </location>
</feature>
<feature type="transmembrane region" description="Helical" evidence="7">
    <location>
        <begin position="12"/>
        <end position="32"/>
    </location>
</feature>
<feature type="transmembrane region" description="Helical" evidence="7">
    <location>
        <begin position="44"/>
        <end position="63"/>
    </location>
</feature>
<evidence type="ECO:0000256" key="6">
    <source>
        <dbReference type="ARBA" id="ARBA00023136"/>
    </source>
</evidence>
<reference evidence="8" key="1">
    <citation type="submission" date="2021-02" db="EMBL/GenBank/DDBJ databases">
        <authorList>
            <person name="Dougan E. K."/>
            <person name="Rhodes N."/>
            <person name="Thang M."/>
            <person name="Chan C."/>
        </authorList>
    </citation>
    <scope>NUCLEOTIDE SEQUENCE</scope>
</reference>
<feature type="transmembrane region" description="Helical" evidence="7">
    <location>
        <begin position="336"/>
        <end position="357"/>
    </location>
</feature>
<dbReference type="PANTHER" id="PTHR10332:SF10">
    <property type="entry name" value="EQUILIBRATIVE NUCLEOSIDE TRANSPORTER 4"/>
    <property type="match status" value="1"/>
</dbReference>
<dbReference type="GO" id="GO:0005337">
    <property type="term" value="F:nucleoside transmembrane transporter activity"/>
    <property type="evidence" value="ECO:0007669"/>
    <property type="project" value="InterPro"/>
</dbReference>
<name>A0A813LI18_POLGL</name>
<feature type="transmembrane region" description="Helical" evidence="7">
    <location>
        <begin position="101"/>
        <end position="126"/>
    </location>
</feature>
<evidence type="ECO:0000256" key="4">
    <source>
        <dbReference type="ARBA" id="ARBA00022692"/>
    </source>
</evidence>
<evidence type="ECO:0000313" key="8">
    <source>
        <dbReference type="EMBL" id="CAE8724515.1"/>
    </source>
</evidence>
<evidence type="ECO:0000256" key="3">
    <source>
        <dbReference type="ARBA" id="ARBA00022448"/>
    </source>
</evidence>
<feature type="transmembrane region" description="Helical" evidence="7">
    <location>
        <begin position="272"/>
        <end position="292"/>
    </location>
</feature>
<keyword evidence="6 7" id="KW-0472">Membrane</keyword>
<organism evidence="8 9">
    <name type="scientific">Polarella glacialis</name>
    <name type="common">Dinoflagellate</name>
    <dbReference type="NCBI Taxonomy" id="89957"/>
    <lineage>
        <taxon>Eukaryota</taxon>
        <taxon>Sar</taxon>
        <taxon>Alveolata</taxon>
        <taxon>Dinophyceae</taxon>
        <taxon>Suessiales</taxon>
        <taxon>Suessiaceae</taxon>
        <taxon>Polarella</taxon>
    </lineage>
</organism>
<feature type="transmembrane region" description="Helical" evidence="7">
    <location>
        <begin position="171"/>
        <end position="190"/>
    </location>
</feature>
<keyword evidence="5 7" id="KW-1133">Transmembrane helix</keyword>
<dbReference type="EMBL" id="CAJNNW010034902">
    <property type="protein sequence ID" value="CAE8724515.1"/>
    <property type="molecule type" value="Genomic_DNA"/>
</dbReference>
<evidence type="ECO:0000256" key="5">
    <source>
        <dbReference type="ARBA" id="ARBA00022989"/>
    </source>
</evidence>
<dbReference type="AlphaFoldDB" id="A0A813LI18"/>
<feature type="transmembrane region" description="Helical" evidence="7">
    <location>
        <begin position="304"/>
        <end position="324"/>
    </location>
</feature>
<dbReference type="SUPFAM" id="SSF103473">
    <property type="entry name" value="MFS general substrate transporter"/>
    <property type="match status" value="1"/>
</dbReference>
<comment type="caution">
    <text evidence="8">The sequence shown here is derived from an EMBL/GenBank/DDBJ whole genome shotgun (WGS) entry which is preliminary data.</text>
</comment>
<accession>A0A813LI18</accession>
<keyword evidence="3" id="KW-0813">Transport</keyword>
<feature type="transmembrane region" description="Helical" evidence="7">
    <location>
        <begin position="407"/>
        <end position="428"/>
    </location>
</feature>
<evidence type="ECO:0000256" key="2">
    <source>
        <dbReference type="ARBA" id="ARBA00007965"/>
    </source>
</evidence>
<dbReference type="Pfam" id="PF01733">
    <property type="entry name" value="Nucleoside_tran"/>
    <property type="match status" value="1"/>
</dbReference>
<evidence type="ECO:0000313" key="9">
    <source>
        <dbReference type="Proteomes" id="UP000626109"/>
    </source>
</evidence>
<evidence type="ECO:0000256" key="7">
    <source>
        <dbReference type="SAM" id="Phobius"/>
    </source>
</evidence>
<dbReference type="InterPro" id="IPR002259">
    <property type="entry name" value="Eqnu_transpt"/>
</dbReference>
<gene>
    <name evidence="8" type="ORF">PGLA2088_LOCUS43739</name>
</gene>